<feature type="domain" description="ChrR-like cupin" evidence="1">
    <location>
        <begin position="20"/>
        <end position="112"/>
    </location>
</feature>
<dbReference type="SUPFAM" id="SSF51182">
    <property type="entry name" value="RmlC-like cupins"/>
    <property type="match status" value="1"/>
</dbReference>
<dbReference type="InterPro" id="IPR014710">
    <property type="entry name" value="RmlC-like_jellyroll"/>
</dbReference>
<dbReference type="EMBL" id="AP026073">
    <property type="protein sequence ID" value="BDM71960.1"/>
    <property type="molecule type" value="Genomic_DNA"/>
</dbReference>
<proteinExistence type="predicted"/>
<dbReference type="Gene3D" id="2.60.120.10">
    <property type="entry name" value="Jelly Rolls"/>
    <property type="match status" value="1"/>
</dbReference>
<reference evidence="2" key="1">
    <citation type="submission" date="2022-06" db="EMBL/GenBank/DDBJ databases">
        <title>Complete genome sequence of Streptomyces nigrescens HEK616.</title>
        <authorList>
            <person name="Asamizu S."/>
            <person name="Onaka H."/>
        </authorList>
    </citation>
    <scope>NUCLEOTIDE SEQUENCE</scope>
    <source>
        <strain evidence="2">HEK616</strain>
    </source>
</reference>
<name>A0ABM8A073_STRNI</name>
<sequence>MTQHSTAISGQEMDDYVWSEVSDAPVKELFPGVRIRPLWTGDNGAKALVLEIDPGAAWERIDVHEPGPEEVFVVSGTFNDGFGDHPAGSFLHAPAGSWHLPHSDTGCTLFVFYPEG</sequence>
<dbReference type="Proteomes" id="UP001059597">
    <property type="component" value="Chromosome"/>
</dbReference>
<evidence type="ECO:0000259" key="1">
    <source>
        <dbReference type="Pfam" id="PF12973"/>
    </source>
</evidence>
<keyword evidence="3" id="KW-1185">Reference proteome</keyword>
<dbReference type="InterPro" id="IPR011051">
    <property type="entry name" value="RmlC_Cupin_sf"/>
</dbReference>
<dbReference type="Pfam" id="PF12973">
    <property type="entry name" value="Cupin_7"/>
    <property type="match status" value="1"/>
</dbReference>
<accession>A0ABM8A073</accession>
<gene>
    <name evidence="2" type="ORF">HEK616_54470</name>
</gene>
<dbReference type="InterPro" id="IPR025979">
    <property type="entry name" value="ChrR-like_cupin_dom"/>
</dbReference>
<evidence type="ECO:0000313" key="3">
    <source>
        <dbReference type="Proteomes" id="UP001059597"/>
    </source>
</evidence>
<protein>
    <submittedName>
        <fullName evidence="2">Anti-sigma factor</fullName>
    </submittedName>
</protein>
<evidence type="ECO:0000313" key="2">
    <source>
        <dbReference type="EMBL" id="BDM71960.1"/>
    </source>
</evidence>
<organism evidence="2 3">
    <name type="scientific">Streptomyces nigrescens</name>
    <dbReference type="NCBI Taxonomy" id="1920"/>
    <lineage>
        <taxon>Bacteria</taxon>
        <taxon>Bacillati</taxon>
        <taxon>Actinomycetota</taxon>
        <taxon>Actinomycetes</taxon>
        <taxon>Kitasatosporales</taxon>
        <taxon>Streptomycetaceae</taxon>
        <taxon>Streptomyces</taxon>
    </lineage>
</organism>